<dbReference type="GO" id="GO:0005783">
    <property type="term" value="C:endoplasmic reticulum"/>
    <property type="evidence" value="ECO:0007669"/>
    <property type="project" value="TreeGrafter"/>
</dbReference>
<protein>
    <recommendedName>
        <fullName evidence="5">Radical SAM core domain-containing protein</fullName>
    </recommendedName>
</protein>
<dbReference type="Gene3D" id="3.30.750.200">
    <property type="match status" value="1"/>
</dbReference>
<evidence type="ECO:0000313" key="3">
    <source>
        <dbReference type="EMBL" id="KPP76806.1"/>
    </source>
</evidence>
<name>A0A0P7UQR0_SCLFO</name>
<dbReference type="SUPFAM" id="SSF102114">
    <property type="entry name" value="Radical SAM enzymes"/>
    <property type="match status" value="1"/>
</dbReference>
<feature type="compositionally biased region" description="Basic and acidic residues" evidence="2">
    <location>
        <begin position="11"/>
        <end position="26"/>
    </location>
</feature>
<dbReference type="AlphaFoldDB" id="A0A0P7UQR0"/>
<organism evidence="3 4">
    <name type="scientific">Scleropages formosus</name>
    <name type="common">Asian bonytongue</name>
    <name type="synonym">Osteoglossum formosum</name>
    <dbReference type="NCBI Taxonomy" id="113540"/>
    <lineage>
        <taxon>Eukaryota</taxon>
        <taxon>Metazoa</taxon>
        <taxon>Chordata</taxon>
        <taxon>Craniata</taxon>
        <taxon>Vertebrata</taxon>
        <taxon>Euteleostomi</taxon>
        <taxon>Actinopterygii</taxon>
        <taxon>Neopterygii</taxon>
        <taxon>Teleostei</taxon>
        <taxon>Osteoglossocephala</taxon>
        <taxon>Osteoglossomorpha</taxon>
        <taxon>Osteoglossiformes</taxon>
        <taxon>Osteoglossidae</taxon>
        <taxon>Scleropages</taxon>
    </lineage>
</organism>
<dbReference type="EMBL" id="JARO02000988">
    <property type="protein sequence ID" value="KPP76806.1"/>
    <property type="molecule type" value="Genomic_DNA"/>
</dbReference>
<evidence type="ECO:0008006" key="5">
    <source>
        <dbReference type="Google" id="ProtNLM"/>
    </source>
</evidence>
<feature type="region of interest" description="Disordered" evidence="2">
    <location>
        <begin position="1"/>
        <end position="26"/>
    </location>
</feature>
<feature type="region of interest" description="Disordered" evidence="2">
    <location>
        <begin position="299"/>
        <end position="359"/>
    </location>
</feature>
<sequence length="418" mass="45728">MRRVIRGNEGFADRQRERGKREQKGGKAEVGLLTDACYLFVSLRPHELSTRRPAISSRSCLSCCRRVAVGKTRLNVPRARCGMGHRELTAGGVSAANTPAGDGEHRCLTLGRRHISRCWGPAGLPPPRRRRLRANLLPLSSPPPYADFPVSIARVPGITIATDIICGFPGETDADFQETLNLVKEYRFPSLFINQFYPRPGTPAARMEQVPAQVVRPQSAIHSFSIGSLVALIFGIFSRTVSGSRYDDSIASYDVSWDSGLGRGRCWWGCFLGKKNTARRYLREGGPWERGRVSGACCEQGPTPDGVNDLTDNASRSPPCTGKKMKKPGGTKLEWGPRNRESGRIQTSARSLTPSPKPHVRLRGALVEGVGGAVPMMRGRRLPGRVGGGSSDGLQHFLPPQRSTKRSPSRRVPSRNTT</sequence>
<reference evidence="3 4" key="1">
    <citation type="submission" date="2015-08" db="EMBL/GenBank/DDBJ databases">
        <title>The genome of the Asian arowana (Scleropages formosus).</title>
        <authorList>
            <person name="Tan M.H."/>
            <person name="Gan H.M."/>
            <person name="Croft L.J."/>
            <person name="Austin C.M."/>
        </authorList>
    </citation>
    <scope>NUCLEOTIDE SEQUENCE [LARGE SCALE GENOMIC DNA]</scope>
    <source>
        <strain evidence="3">Aro1</strain>
    </source>
</reference>
<comment type="caution">
    <text evidence="3">The sequence shown here is derived from an EMBL/GenBank/DDBJ whole genome shotgun (WGS) entry which is preliminary data.</text>
</comment>
<accession>A0A0P7UQR0</accession>
<gene>
    <name evidence="3" type="ORF">Z043_103819</name>
</gene>
<dbReference type="GO" id="GO:0035598">
    <property type="term" value="F:tRNA (N(6)-L-threonylcarbamoyladenosine(37)-C(2))-methylthiotransferase activity"/>
    <property type="evidence" value="ECO:0007669"/>
    <property type="project" value="TreeGrafter"/>
</dbReference>
<feature type="region of interest" description="Disordered" evidence="2">
    <location>
        <begin position="378"/>
        <end position="418"/>
    </location>
</feature>
<dbReference type="PANTHER" id="PTHR11918:SF45">
    <property type="entry name" value="THREONYLCARBAMOYLADENOSINE TRNA METHYLTHIOTRANSFERASE"/>
    <property type="match status" value="1"/>
</dbReference>
<dbReference type="Proteomes" id="UP000034805">
    <property type="component" value="Unassembled WGS sequence"/>
</dbReference>
<keyword evidence="1" id="KW-0808">Transferase</keyword>
<feature type="compositionally biased region" description="Polar residues" evidence="2">
    <location>
        <begin position="344"/>
        <end position="354"/>
    </location>
</feature>
<dbReference type="PANTHER" id="PTHR11918">
    <property type="entry name" value="RADICAL SAM PROTEINS"/>
    <property type="match status" value="1"/>
</dbReference>
<evidence type="ECO:0000313" key="4">
    <source>
        <dbReference type="Proteomes" id="UP000034805"/>
    </source>
</evidence>
<dbReference type="InterPro" id="IPR058240">
    <property type="entry name" value="rSAM_sf"/>
</dbReference>
<evidence type="ECO:0000256" key="1">
    <source>
        <dbReference type="ARBA" id="ARBA00022679"/>
    </source>
</evidence>
<feature type="compositionally biased region" description="Basic residues" evidence="2">
    <location>
        <begin position="403"/>
        <end position="418"/>
    </location>
</feature>
<proteinExistence type="predicted"/>
<evidence type="ECO:0000256" key="2">
    <source>
        <dbReference type="SAM" id="MobiDB-lite"/>
    </source>
</evidence>
<dbReference type="STRING" id="113540.ENSSFOP00015039943"/>